<comment type="caution">
    <text evidence="3">The sequence shown here is derived from an EMBL/GenBank/DDBJ whole genome shotgun (WGS) entry which is preliminary data.</text>
</comment>
<sequence length="241" mass="25020">MQPLVLAACLLAFLAPRWASARPAGDFTSTIMVHNGTTSRPLSLADGHLLLADSAARACGYSASVFGEQRKLVLSYWAGPDSGPRSFSLCNSADFMQNMWLLTCPRPLETRDGADAAAEGCWCALPTAHHPCDTGAYGFQLTTDTRPGHWYYLVIQANPPETGSDPSRSFTLTTAELAAPPPATTALATTPEPAPADDTSDEAAAGSNQQTAGAACNDSDSGSDGPSASPDGSQRVCAALL</sequence>
<reference evidence="3" key="1">
    <citation type="journal article" date="2019" name="Plant J.">
        <title>Chlorella vulgaris genome assembly and annotation reveals the molecular basis for metabolic acclimation to high light conditions.</title>
        <authorList>
            <person name="Cecchin M."/>
            <person name="Marcolungo L."/>
            <person name="Rossato M."/>
            <person name="Girolomoni L."/>
            <person name="Cosentino E."/>
            <person name="Cuine S."/>
            <person name="Li-Beisson Y."/>
            <person name="Delledonne M."/>
            <person name="Ballottari M."/>
        </authorList>
    </citation>
    <scope>NUCLEOTIDE SEQUENCE</scope>
    <source>
        <strain evidence="3">211/11P</strain>
    </source>
</reference>
<dbReference type="AlphaFoldDB" id="A0A9D4TP41"/>
<evidence type="ECO:0000256" key="2">
    <source>
        <dbReference type="SAM" id="SignalP"/>
    </source>
</evidence>
<keyword evidence="2" id="KW-0732">Signal</keyword>
<feature type="region of interest" description="Disordered" evidence="1">
    <location>
        <begin position="181"/>
        <end position="241"/>
    </location>
</feature>
<feature type="compositionally biased region" description="Low complexity" evidence="1">
    <location>
        <begin position="181"/>
        <end position="191"/>
    </location>
</feature>
<accession>A0A9D4TP41</accession>
<evidence type="ECO:0000313" key="4">
    <source>
        <dbReference type="Proteomes" id="UP001055712"/>
    </source>
</evidence>
<evidence type="ECO:0000313" key="3">
    <source>
        <dbReference type="EMBL" id="KAI3430760.1"/>
    </source>
</evidence>
<dbReference type="Proteomes" id="UP001055712">
    <property type="component" value="Unassembled WGS sequence"/>
</dbReference>
<reference evidence="3" key="2">
    <citation type="submission" date="2020-11" db="EMBL/GenBank/DDBJ databases">
        <authorList>
            <person name="Cecchin M."/>
            <person name="Marcolungo L."/>
            <person name="Rossato M."/>
            <person name="Girolomoni L."/>
            <person name="Cosentino E."/>
            <person name="Cuine S."/>
            <person name="Li-Beisson Y."/>
            <person name="Delledonne M."/>
            <person name="Ballottari M."/>
        </authorList>
    </citation>
    <scope>NUCLEOTIDE SEQUENCE</scope>
    <source>
        <strain evidence="3">211/11P</strain>
        <tissue evidence="3">Whole cell</tissue>
    </source>
</reference>
<feature type="compositionally biased region" description="Low complexity" evidence="1">
    <location>
        <begin position="218"/>
        <end position="233"/>
    </location>
</feature>
<name>A0A9D4TP41_CHLVU</name>
<organism evidence="3 4">
    <name type="scientific">Chlorella vulgaris</name>
    <name type="common">Green alga</name>
    <dbReference type="NCBI Taxonomy" id="3077"/>
    <lineage>
        <taxon>Eukaryota</taxon>
        <taxon>Viridiplantae</taxon>
        <taxon>Chlorophyta</taxon>
        <taxon>core chlorophytes</taxon>
        <taxon>Trebouxiophyceae</taxon>
        <taxon>Chlorellales</taxon>
        <taxon>Chlorellaceae</taxon>
        <taxon>Chlorella clade</taxon>
        <taxon>Chlorella</taxon>
    </lineage>
</organism>
<dbReference type="EMBL" id="SIDB01000007">
    <property type="protein sequence ID" value="KAI3430760.1"/>
    <property type="molecule type" value="Genomic_DNA"/>
</dbReference>
<dbReference type="OrthoDB" id="10398334at2759"/>
<proteinExistence type="predicted"/>
<feature type="signal peptide" evidence="2">
    <location>
        <begin position="1"/>
        <end position="21"/>
    </location>
</feature>
<feature type="chain" id="PRO_5038394640" evidence="2">
    <location>
        <begin position="22"/>
        <end position="241"/>
    </location>
</feature>
<keyword evidence="4" id="KW-1185">Reference proteome</keyword>
<protein>
    <submittedName>
        <fullName evidence="3">Uncharacterized protein</fullName>
    </submittedName>
</protein>
<gene>
    <name evidence="3" type="ORF">D9Q98_009172</name>
</gene>
<evidence type="ECO:0000256" key="1">
    <source>
        <dbReference type="SAM" id="MobiDB-lite"/>
    </source>
</evidence>